<accession>A0AAD5VV62</accession>
<dbReference type="EMBL" id="JANIEX010000323">
    <property type="protein sequence ID" value="KAJ3568800.1"/>
    <property type="molecule type" value="Genomic_DNA"/>
</dbReference>
<dbReference type="Proteomes" id="UP001213000">
    <property type="component" value="Unassembled WGS sequence"/>
</dbReference>
<proteinExistence type="predicted"/>
<evidence type="ECO:0000313" key="2">
    <source>
        <dbReference type="Proteomes" id="UP001213000"/>
    </source>
</evidence>
<keyword evidence="2" id="KW-1185">Reference proteome</keyword>
<dbReference type="AlphaFoldDB" id="A0AAD5VV62"/>
<reference evidence="1" key="1">
    <citation type="submission" date="2022-07" db="EMBL/GenBank/DDBJ databases">
        <title>Genome Sequence of Leucocoprinus birnbaumii.</title>
        <authorList>
            <person name="Buettner E."/>
        </authorList>
    </citation>
    <scope>NUCLEOTIDE SEQUENCE</scope>
    <source>
        <strain evidence="1">VT141</strain>
    </source>
</reference>
<protein>
    <submittedName>
        <fullName evidence="1">Uncharacterized protein</fullName>
    </submittedName>
</protein>
<name>A0AAD5VV62_9AGAR</name>
<organism evidence="1 2">
    <name type="scientific">Leucocoprinus birnbaumii</name>
    <dbReference type="NCBI Taxonomy" id="56174"/>
    <lineage>
        <taxon>Eukaryota</taxon>
        <taxon>Fungi</taxon>
        <taxon>Dikarya</taxon>
        <taxon>Basidiomycota</taxon>
        <taxon>Agaricomycotina</taxon>
        <taxon>Agaricomycetes</taxon>
        <taxon>Agaricomycetidae</taxon>
        <taxon>Agaricales</taxon>
        <taxon>Agaricineae</taxon>
        <taxon>Agaricaceae</taxon>
        <taxon>Leucocoprinus</taxon>
    </lineage>
</organism>
<evidence type="ECO:0000313" key="1">
    <source>
        <dbReference type="EMBL" id="KAJ3568800.1"/>
    </source>
</evidence>
<comment type="caution">
    <text evidence="1">The sequence shown here is derived from an EMBL/GenBank/DDBJ whole genome shotgun (WGS) entry which is preliminary data.</text>
</comment>
<sequence>MPSLCDNYDVLLEFTNDTQDPATIQLLRDYGRSSSSVVLLNVSESVTLVLESGSSYRYAVKVRTRVVSITARAWRNVRCQLSNILSSSVSTPGDNSPPDNGVRVDGLFRDFRTSIWNVGWSANCIPSDLSTKAR</sequence>
<gene>
    <name evidence="1" type="ORF">NP233_g5479</name>
</gene>